<dbReference type="InterPro" id="IPR037215">
    <property type="entry name" value="GUN4-like_sf"/>
</dbReference>
<evidence type="ECO:0000259" key="2">
    <source>
        <dbReference type="Pfam" id="PF05419"/>
    </source>
</evidence>
<dbReference type="Pfam" id="PF05419">
    <property type="entry name" value="GUN4"/>
    <property type="match status" value="1"/>
</dbReference>
<feature type="domain" description="GUN4-like" evidence="2">
    <location>
        <begin position="273"/>
        <end position="399"/>
    </location>
</feature>
<dbReference type="EMBL" id="CP099464">
    <property type="protein sequence ID" value="UUO13356.1"/>
    <property type="molecule type" value="Genomic_DNA"/>
</dbReference>
<dbReference type="PANTHER" id="PTHR34800">
    <property type="entry name" value="TETRAPYRROLE-BINDING PROTEIN, CHLOROPLASTIC"/>
    <property type="match status" value="1"/>
</dbReference>
<keyword evidence="4" id="KW-1185">Reference proteome</keyword>
<evidence type="ECO:0000313" key="4">
    <source>
        <dbReference type="Proteomes" id="UP001057561"/>
    </source>
</evidence>
<dbReference type="SUPFAM" id="SSF140869">
    <property type="entry name" value="GUN4-like"/>
    <property type="match status" value="1"/>
</dbReference>
<dbReference type="InterPro" id="IPR008629">
    <property type="entry name" value="GUN4-like"/>
</dbReference>
<reference evidence="3" key="1">
    <citation type="submission" date="2022-06" db="EMBL/GenBank/DDBJ databases">
        <title>Nostosin G and Spiroidesin B from the Cyanobacterium Dolichospermum sp. NIES-1697.</title>
        <authorList>
            <person name="Phan C.-S."/>
            <person name="Mehjabin J.J."/>
            <person name="Anas A.R.J."/>
            <person name="Hayasaka M."/>
            <person name="Onoki R."/>
            <person name="Wang J."/>
            <person name="Umezawa T."/>
            <person name="Washio K."/>
            <person name="Morikawa M."/>
            <person name="Okino T."/>
        </authorList>
    </citation>
    <scope>NUCLEOTIDE SEQUENCE</scope>
    <source>
        <strain evidence="3">NIES-1697</strain>
    </source>
</reference>
<gene>
    <name evidence="3" type="ORF">NG743_14750</name>
</gene>
<proteinExistence type="predicted"/>
<dbReference type="CDD" id="cd16383">
    <property type="entry name" value="GUN4"/>
    <property type="match status" value="1"/>
</dbReference>
<organism evidence="3 4">
    <name type="scientific">Dolichospermum heterosporum TAC447</name>
    <dbReference type="NCBI Taxonomy" id="747523"/>
    <lineage>
        <taxon>Bacteria</taxon>
        <taxon>Bacillati</taxon>
        <taxon>Cyanobacteriota</taxon>
        <taxon>Cyanophyceae</taxon>
        <taxon>Nostocales</taxon>
        <taxon>Aphanizomenonaceae</taxon>
        <taxon>Dolichospermum</taxon>
        <taxon>Dolichospermum heterosporum</taxon>
    </lineage>
</organism>
<dbReference type="InterPro" id="IPR043504">
    <property type="entry name" value="Peptidase_S1_PA_chymotrypsin"/>
</dbReference>
<dbReference type="Gene3D" id="1.25.40.620">
    <property type="match status" value="1"/>
</dbReference>
<dbReference type="Pfam" id="PF13365">
    <property type="entry name" value="Trypsin_2"/>
    <property type="match status" value="1"/>
</dbReference>
<dbReference type="Gene3D" id="2.40.10.10">
    <property type="entry name" value="Trypsin-like serine proteases"/>
    <property type="match status" value="2"/>
</dbReference>
<name>A0ABY5LR18_9CYAN</name>
<evidence type="ECO:0000256" key="1">
    <source>
        <dbReference type="SAM" id="MobiDB-lite"/>
    </source>
</evidence>
<feature type="compositionally biased region" description="Polar residues" evidence="1">
    <location>
        <begin position="238"/>
        <end position="248"/>
    </location>
</feature>
<accession>A0ABY5LR18</accession>
<protein>
    <submittedName>
        <fullName evidence="3">GUN4 domain-containing protein</fullName>
    </submittedName>
</protein>
<dbReference type="Gene3D" id="1.10.10.1770">
    <property type="entry name" value="Gun4-like"/>
    <property type="match status" value="1"/>
</dbReference>
<dbReference type="InterPro" id="IPR009003">
    <property type="entry name" value="Peptidase_S1_PA"/>
</dbReference>
<dbReference type="PANTHER" id="PTHR34800:SF1">
    <property type="entry name" value="TETRAPYRROLE-BINDING PROTEIN, CHLOROPLASTIC"/>
    <property type="match status" value="1"/>
</dbReference>
<sequence length="422" mass="46850">MKFSQGLGVVLGTTTLALVQYQPVSALTPVQVNDIAKPITVMIGGLDGKGSGVIIAKNGNTYTVLTANHVVKKAGYGIYEIITHDGQKYPMENKAQILGKLDLALVRFTSSKNYPLAKIADSRTVKEGSTVYYAGFPAETANQPRNYRFIRADITGRSQNQEGYELSYNGSALPGMSGGPVLNEEGLLIAIHGKAETRSIIIQGVQRTEIVGVQGIPTEKFPNLISNIQNNIQNNTQAHTPRNNPSPRTESKPVTLANTPPNNPSPTNKPTPVIFQKLESLLKAGKWQDADLETWELMKKLTKREQEGWLRLEDVKNFPRQELRKMDQLWVKYSNGKFGFSVQKQIWLELGGKLDGKPDWDTFQKLGSRVGWRKNNEWLSYDSYTFSTNALPGHLPALLVVRYGLFVPGGEDEGRSFLFSRL</sequence>
<dbReference type="SUPFAM" id="SSF50494">
    <property type="entry name" value="Trypsin-like serine proteases"/>
    <property type="match status" value="1"/>
</dbReference>
<evidence type="ECO:0000313" key="3">
    <source>
        <dbReference type="EMBL" id="UUO13356.1"/>
    </source>
</evidence>
<feature type="region of interest" description="Disordered" evidence="1">
    <location>
        <begin position="235"/>
        <end position="270"/>
    </location>
</feature>
<dbReference type="Proteomes" id="UP001057561">
    <property type="component" value="Chromosome"/>
</dbReference>
<dbReference type="RefSeq" id="WP_257120334.1">
    <property type="nucleotide sequence ID" value="NZ_CP099464.1"/>
</dbReference>